<reference evidence="2 3" key="1">
    <citation type="journal article" date="2020" name="Genome Biol. Evol.">
        <title>Comparative genomics of strictly vertically transmitted, feminizing microsporidia endosymbionts of amphipod crustaceans.</title>
        <authorList>
            <person name="Cormier A."/>
            <person name="Chebbi M.A."/>
            <person name="Giraud I."/>
            <person name="Wattier R."/>
            <person name="Teixeira M."/>
            <person name="Gilbert C."/>
            <person name="Rigaud T."/>
            <person name="Cordaux R."/>
        </authorList>
    </citation>
    <scope>NUCLEOTIDE SEQUENCE [LARGE SCALE GENOMIC DNA]</scope>
    <source>
        <strain evidence="2 3">Ou3-Ou53</strain>
    </source>
</reference>
<dbReference type="AlphaFoldDB" id="A0A9P6H164"/>
<feature type="transmembrane region" description="Helical" evidence="1">
    <location>
        <begin position="37"/>
        <end position="56"/>
    </location>
</feature>
<organism evidence="2 3">
    <name type="scientific">Nosema granulosis</name>
    <dbReference type="NCBI Taxonomy" id="83296"/>
    <lineage>
        <taxon>Eukaryota</taxon>
        <taxon>Fungi</taxon>
        <taxon>Fungi incertae sedis</taxon>
        <taxon>Microsporidia</taxon>
        <taxon>Nosematidae</taxon>
        <taxon>Nosema</taxon>
    </lineage>
</organism>
<dbReference type="Proteomes" id="UP000740883">
    <property type="component" value="Unassembled WGS sequence"/>
</dbReference>
<protein>
    <submittedName>
        <fullName evidence="2">Uncharacterized protein</fullName>
    </submittedName>
</protein>
<feature type="transmembrane region" description="Helical" evidence="1">
    <location>
        <begin position="140"/>
        <end position="158"/>
    </location>
</feature>
<comment type="caution">
    <text evidence="2">The sequence shown here is derived from an EMBL/GenBank/DDBJ whole genome shotgun (WGS) entry which is preliminary data.</text>
</comment>
<name>A0A9P6H164_9MICR</name>
<keyword evidence="1" id="KW-1133">Transmembrane helix</keyword>
<feature type="transmembrane region" description="Helical" evidence="1">
    <location>
        <begin position="68"/>
        <end position="87"/>
    </location>
</feature>
<dbReference type="EMBL" id="SBJO01000021">
    <property type="protein sequence ID" value="KAF9764464.1"/>
    <property type="molecule type" value="Genomic_DNA"/>
</dbReference>
<sequence>MINLLFYLSIVAGEDTPPESGTIGFVVPSFSLGTGGMCYSIIFALECFSFVSFVVLPKKNLSGLQTQAVIFQGILIGVDHVLTSCVLGFGEGLIFYLALFSAPACAVLSVNDKFRNLFLSVINAYGTTYLLSILLRLSLLMTAVVGIIFYFVFLFAIKKYELLETVMGKIYTATLSTIVLVDIWGYWSIMKPLHGATNGTTSLVISIILALGILTVVSGAVVLPTYYEEWTNKKLGKTNQEAPAAE</sequence>
<keyword evidence="3" id="KW-1185">Reference proteome</keyword>
<accession>A0A9P6H164</accession>
<keyword evidence="1" id="KW-0472">Membrane</keyword>
<evidence type="ECO:0000256" key="1">
    <source>
        <dbReference type="SAM" id="Phobius"/>
    </source>
</evidence>
<feature type="transmembrane region" description="Helical" evidence="1">
    <location>
        <begin position="201"/>
        <end position="227"/>
    </location>
</feature>
<keyword evidence="1" id="KW-0812">Transmembrane</keyword>
<gene>
    <name evidence="2" type="ORF">NGRA_0547</name>
</gene>
<evidence type="ECO:0000313" key="3">
    <source>
        <dbReference type="Proteomes" id="UP000740883"/>
    </source>
</evidence>
<proteinExistence type="predicted"/>
<evidence type="ECO:0000313" key="2">
    <source>
        <dbReference type="EMBL" id="KAF9764464.1"/>
    </source>
</evidence>
<feature type="transmembrane region" description="Helical" evidence="1">
    <location>
        <begin position="170"/>
        <end position="189"/>
    </location>
</feature>
<dbReference type="OrthoDB" id="10365250at2759"/>